<reference evidence="2" key="2">
    <citation type="journal article" date="2021" name="PeerJ">
        <title>Extensive microbial diversity within the chicken gut microbiome revealed by metagenomics and culture.</title>
        <authorList>
            <person name="Gilroy R."/>
            <person name="Ravi A."/>
            <person name="Getino M."/>
            <person name="Pursley I."/>
            <person name="Horton D.L."/>
            <person name="Alikhan N.F."/>
            <person name="Baker D."/>
            <person name="Gharbi K."/>
            <person name="Hall N."/>
            <person name="Watson M."/>
            <person name="Adriaenssens E.M."/>
            <person name="Foster-Nyarko E."/>
            <person name="Jarju S."/>
            <person name="Secka A."/>
            <person name="Antonio M."/>
            <person name="Oren A."/>
            <person name="Chaudhuri R.R."/>
            <person name="La Ragione R."/>
            <person name="Hildebrand F."/>
            <person name="Pallen M.J."/>
        </authorList>
    </citation>
    <scope>NUCLEOTIDE SEQUENCE</scope>
    <source>
        <strain evidence="2">G3-8215</strain>
    </source>
</reference>
<evidence type="ECO:0000313" key="2">
    <source>
        <dbReference type="EMBL" id="MBO8484068.1"/>
    </source>
</evidence>
<dbReference type="PROSITE" id="PS51257">
    <property type="entry name" value="PROKAR_LIPOPROTEIN"/>
    <property type="match status" value="1"/>
</dbReference>
<dbReference type="PROSITE" id="PS51724">
    <property type="entry name" value="SPOR"/>
    <property type="match status" value="1"/>
</dbReference>
<dbReference type="Pfam" id="PF05036">
    <property type="entry name" value="SPOR"/>
    <property type="match status" value="1"/>
</dbReference>
<name>A0A940DY78_9BACT</name>
<gene>
    <name evidence="2" type="ORF">IAB75_08165</name>
</gene>
<dbReference type="AlphaFoldDB" id="A0A940DY78"/>
<dbReference type="InterPro" id="IPR007730">
    <property type="entry name" value="SPOR-like_dom"/>
</dbReference>
<dbReference type="InterPro" id="IPR036680">
    <property type="entry name" value="SPOR-like_sf"/>
</dbReference>
<proteinExistence type="predicted"/>
<feature type="domain" description="SPOR" evidence="1">
    <location>
        <begin position="92"/>
        <end position="169"/>
    </location>
</feature>
<evidence type="ECO:0000313" key="3">
    <source>
        <dbReference type="Proteomes" id="UP000725002"/>
    </source>
</evidence>
<reference evidence="2" key="1">
    <citation type="submission" date="2020-10" db="EMBL/GenBank/DDBJ databases">
        <authorList>
            <person name="Gilroy R."/>
        </authorList>
    </citation>
    <scope>NUCLEOTIDE SEQUENCE</scope>
    <source>
        <strain evidence="2">G3-8215</strain>
    </source>
</reference>
<evidence type="ECO:0000259" key="1">
    <source>
        <dbReference type="PROSITE" id="PS51724"/>
    </source>
</evidence>
<dbReference type="Gene3D" id="3.30.70.1070">
    <property type="entry name" value="Sporulation related repeat"/>
    <property type="match status" value="1"/>
</dbReference>
<comment type="caution">
    <text evidence="2">The sequence shown here is derived from an EMBL/GenBank/DDBJ whole genome shotgun (WGS) entry which is preliminary data.</text>
</comment>
<dbReference type="Proteomes" id="UP000725002">
    <property type="component" value="Unassembled WGS sequence"/>
</dbReference>
<dbReference type="SUPFAM" id="SSF110997">
    <property type="entry name" value="Sporulation related repeat"/>
    <property type="match status" value="1"/>
</dbReference>
<accession>A0A940DY78</accession>
<sequence length="171" mass="19419">MKKFLLLLSALSLLTLGGCDMFRRLAGRPTAKELEQIKMEMLLRQEAQQVARIDSLRRVEKALSDSIAVLDSIRQLHGTILNPSEIGGLFTTRLDFRYYIVVGAFKDRANAEKLLSEVREKGYSPVLINFRNGFNAIGIAPANDLFNIFRSLKRVKTEEFCPDDVWILVND</sequence>
<dbReference type="GO" id="GO:0042834">
    <property type="term" value="F:peptidoglycan binding"/>
    <property type="evidence" value="ECO:0007669"/>
    <property type="project" value="InterPro"/>
</dbReference>
<dbReference type="EMBL" id="JADILV010000056">
    <property type="protein sequence ID" value="MBO8484068.1"/>
    <property type="molecule type" value="Genomic_DNA"/>
</dbReference>
<organism evidence="2 3">
    <name type="scientific">Candidatus Cryptobacteroides avicola</name>
    <dbReference type="NCBI Taxonomy" id="2840757"/>
    <lineage>
        <taxon>Bacteria</taxon>
        <taxon>Pseudomonadati</taxon>
        <taxon>Bacteroidota</taxon>
        <taxon>Bacteroidia</taxon>
        <taxon>Bacteroidales</taxon>
        <taxon>Candidatus Cryptobacteroides</taxon>
    </lineage>
</organism>
<protein>
    <submittedName>
        <fullName evidence="2">SPOR domain-containing protein</fullName>
    </submittedName>
</protein>